<dbReference type="Pfam" id="PF01368">
    <property type="entry name" value="DHH"/>
    <property type="match status" value="1"/>
</dbReference>
<accession>I0I190</accession>
<dbReference type="AlphaFoldDB" id="I0I190"/>
<dbReference type="Pfam" id="PF02272">
    <property type="entry name" value="DHHA1"/>
    <property type="match status" value="1"/>
</dbReference>
<reference evidence="10 11" key="1">
    <citation type="submission" date="2012-02" db="EMBL/GenBank/DDBJ databases">
        <title>Complete genome sequence of Caldilinea aerophila DSM 14535 (= NBRC 102666).</title>
        <authorList>
            <person name="Oguchi A."/>
            <person name="Hosoyama A."/>
            <person name="Sekine M."/>
            <person name="Fukai R."/>
            <person name="Kato Y."/>
            <person name="Nakamura S."/>
            <person name="Hanada S."/>
            <person name="Yamazaki S."/>
            <person name="Fujita N."/>
        </authorList>
    </citation>
    <scope>NUCLEOTIDE SEQUENCE [LARGE SCALE GENOMIC DNA]</scope>
    <source>
        <strain evidence="11">DSM 14535 / JCM 11387 / NBRC 104270 / STL-6-O1</strain>
    </source>
</reference>
<dbReference type="PANTHER" id="PTHR30255:SF2">
    <property type="entry name" value="SINGLE-STRANDED-DNA-SPECIFIC EXONUCLEASE RECJ"/>
    <property type="match status" value="1"/>
</dbReference>
<dbReference type="KEGG" id="cap:CLDAP_09880"/>
<evidence type="ECO:0000313" key="11">
    <source>
        <dbReference type="Proteomes" id="UP000007880"/>
    </source>
</evidence>
<keyword evidence="11" id="KW-1185">Reference proteome</keyword>
<protein>
    <recommendedName>
        <fullName evidence="2">Single-stranded-DNA-specific exonuclease RecJ</fullName>
    </recommendedName>
</protein>
<dbReference type="InterPro" id="IPR051673">
    <property type="entry name" value="SSDNA_exonuclease_RecJ"/>
</dbReference>
<feature type="coiled-coil region" evidence="6">
    <location>
        <begin position="336"/>
        <end position="363"/>
    </location>
</feature>
<dbReference type="InterPro" id="IPR038763">
    <property type="entry name" value="DHH_sf"/>
</dbReference>
<dbReference type="Pfam" id="PF17768">
    <property type="entry name" value="RecJ_OB"/>
    <property type="match status" value="1"/>
</dbReference>
<keyword evidence="3" id="KW-0540">Nuclease</keyword>
<dbReference type="InterPro" id="IPR001667">
    <property type="entry name" value="DDH_dom"/>
</dbReference>
<evidence type="ECO:0000259" key="8">
    <source>
        <dbReference type="Pfam" id="PF02272"/>
    </source>
</evidence>
<dbReference type="SUPFAM" id="SSF64182">
    <property type="entry name" value="DHH phosphoesterases"/>
    <property type="match status" value="1"/>
</dbReference>
<dbReference type="HOGENOM" id="CLU_009736_4_0_0"/>
<evidence type="ECO:0000256" key="6">
    <source>
        <dbReference type="SAM" id="Coils"/>
    </source>
</evidence>
<keyword evidence="5 10" id="KW-0269">Exonuclease</keyword>
<evidence type="ECO:0000259" key="7">
    <source>
        <dbReference type="Pfam" id="PF01368"/>
    </source>
</evidence>
<sequence length="801" mass="87227">MITPLPWILKPPITPSPELIAAVGGHPLVAQLLAQRGIDTPEKAIPFLDPKQYRPAPPSALLGVEEAATLLHEAIRSRRNILVWGDFDVDGQTSTALLVTALRMLGDDEQVRFHVPNRFEEGHGIRLAKLQEKLSEYPADVLLTCDTGIAEGAAIGYARERGMTVIVTDHHDLSAEFHGLQPGVDPLWGLSADAAGIESVRRASAIVNPKFLPEGDPLRTLPGVGVAYKLVQRLFELAGRGGEEEEMLDLVALGIVADVAEQVNDARYLLQRGLEKLRNTRRVGLMALMEISRVDPSRPPAESIGFQLGPRMNALGRLDDATVSVELLSTRDPLRARQLASKLERLNQERRVLTSQITRSAEEMIERNPSLLDFNALVLAHPQWHAGVVGIVASRLVERYGKPAVLLLTPPGEVARGSARSAPGVDIGAAIAACSHLLVAHGGHPGAAGLSLLPENIDAFRRELSRQVELHRDPAVQPGLQIDAEVRLSELSLELERDVARLAPFGQGNPQPRFVTFGVHVVSDRRMGVDGSHRKLQIRPAGVEGPVHELLWFGGGDAELSTGALDVVYTLGVNDYRGERSLQLMYVAHRPAQPRVVEVMPEKAQRVQVVDLRRSPDPLPQLPAEAAWYAEGALLETSSPGVAYAPRFETPAQPGRPLVLWSTPPSGELLHWLIESSGCETVYLCARATTDDAPAAVIRDVARMAKYAVNRDHLIDIGRMAARLGQTEAVIRTALLLLEGRGIVRLAEWLDGDCARIEAGDAQAQTADLDAIKAEFEALLAEVRAYRRFVARARVEDLGIR</sequence>
<organism evidence="10 11">
    <name type="scientific">Caldilinea aerophila (strain DSM 14535 / JCM 11387 / NBRC 104270 / STL-6-O1)</name>
    <dbReference type="NCBI Taxonomy" id="926550"/>
    <lineage>
        <taxon>Bacteria</taxon>
        <taxon>Bacillati</taxon>
        <taxon>Chloroflexota</taxon>
        <taxon>Caldilineae</taxon>
        <taxon>Caldilineales</taxon>
        <taxon>Caldilineaceae</taxon>
        <taxon>Caldilinea</taxon>
    </lineage>
</organism>
<dbReference type="Proteomes" id="UP000007880">
    <property type="component" value="Chromosome"/>
</dbReference>
<evidence type="ECO:0000256" key="2">
    <source>
        <dbReference type="ARBA" id="ARBA00019841"/>
    </source>
</evidence>
<dbReference type="Gene3D" id="3.10.310.30">
    <property type="match status" value="1"/>
</dbReference>
<name>I0I190_CALAS</name>
<dbReference type="Gene3D" id="3.90.1640.30">
    <property type="match status" value="1"/>
</dbReference>
<dbReference type="InterPro" id="IPR003156">
    <property type="entry name" value="DHHA1_dom"/>
</dbReference>
<proteinExistence type="inferred from homology"/>
<evidence type="ECO:0000313" key="10">
    <source>
        <dbReference type="EMBL" id="BAL99027.1"/>
    </source>
</evidence>
<dbReference type="STRING" id="926550.CLDAP_09880"/>
<comment type="similarity">
    <text evidence="1">Belongs to the RecJ family.</text>
</comment>
<dbReference type="PANTHER" id="PTHR30255">
    <property type="entry name" value="SINGLE-STRANDED-DNA-SPECIFIC EXONUCLEASE RECJ"/>
    <property type="match status" value="1"/>
</dbReference>
<dbReference type="EMBL" id="AP012337">
    <property type="protein sequence ID" value="BAL99027.1"/>
    <property type="molecule type" value="Genomic_DNA"/>
</dbReference>
<dbReference type="PATRIC" id="fig|926550.5.peg.1043"/>
<dbReference type="GO" id="GO:0003676">
    <property type="term" value="F:nucleic acid binding"/>
    <property type="evidence" value="ECO:0007669"/>
    <property type="project" value="InterPro"/>
</dbReference>
<dbReference type="GO" id="GO:0004527">
    <property type="term" value="F:exonuclease activity"/>
    <property type="evidence" value="ECO:0007669"/>
    <property type="project" value="UniProtKB-KW"/>
</dbReference>
<keyword evidence="6" id="KW-0175">Coiled coil</keyword>
<feature type="domain" description="DHHA1" evidence="8">
    <location>
        <begin position="375"/>
        <end position="468"/>
    </location>
</feature>
<dbReference type="OrthoDB" id="9809852at2"/>
<feature type="domain" description="DDH" evidence="7">
    <location>
        <begin position="80"/>
        <end position="255"/>
    </location>
</feature>
<dbReference type="eggNOG" id="COG0608">
    <property type="taxonomic scope" value="Bacteria"/>
</dbReference>
<feature type="domain" description="RecJ OB" evidence="9">
    <location>
        <begin position="482"/>
        <end position="585"/>
    </location>
</feature>
<evidence type="ECO:0000256" key="1">
    <source>
        <dbReference type="ARBA" id="ARBA00005915"/>
    </source>
</evidence>
<dbReference type="RefSeq" id="WP_014432268.1">
    <property type="nucleotide sequence ID" value="NC_017079.1"/>
</dbReference>
<evidence type="ECO:0000256" key="4">
    <source>
        <dbReference type="ARBA" id="ARBA00022801"/>
    </source>
</evidence>
<keyword evidence="4" id="KW-0378">Hydrolase</keyword>
<evidence type="ECO:0000259" key="9">
    <source>
        <dbReference type="Pfam" id="PF17768"/>
    </source>
</evidence>
<evidence type="ECO:0000256" key="3">
    <source>
        <dbReference type="ARBA" id="ARBA00022722"/>
    </source>
</evidence>
<dbReference type="InterPro" id="IPR041122">
    <property type="entry name" value="RecJ_OB"/>
</dbReference>
<evidence type="ECO:0000256" key="5">
    <source>
        <dbReference type="ARBA" id="ARBA00022839"/>
    </source>
</evidence>
<gene>
    <name evidence="10" type="primary">recJ</name>
    <name evidence="10" type="ordered locus">CLDAP_09880</name>
</gene>